<feature type="transmembrane region" description="Helical" evidence="6">
    <location>
        <begin position="12"/>
        <end position="31"/>
    </location>
</feature>
<keyword evidence="5 6" id="KW-0472">Membrane</keyword>
<keyword evidence="2" id="KW-1003">Cell membrane</keyword>
<dbReference type="PANTHER" id="PTHR30250">
    <property type="entry name" value="PST FAMILY PREDICTED COLANIC ACID TRANSPORTER"/>
    <property type="match status" value="1"/>
</dbReference>
<feature type="transmembrane region" description="Helical" evidence="6">
    <location>
        <begin position="43"/>
        <end position="70"/>
    </location>
</feature>
<dbReference type="PANTHER" id="PTHR30250:SF11">
    <property type="entry name" value="O-ANTIGEN TRANSPORTER-RELATED"/>
    <property type="match status" value="1"/>
</dbReference>
<dbReference type="Proteomes" id="UP000250179">
    <property type="component" value="Chromosome"/>
</dbReference>
<comment type="subcellular location">
    <subcellularLocation>
        <location evidence="1">Cell membrane</location>
        <topology evidence="1">Multi-pass membrane protein</topology>
    </subcellularLocation>
</comment>
<keyword evidence="3 6" id="KW-0812">Transmembrane</keyword>
<reference evidence="7 8" key="1">
    <citation type="submission" date="2016-03" db="EMBL/GenBank/DDBJ databases">
        <title>Complete genome sequence of Thermococcus profundus strain DT5432.</title>
        <authorList>
            <person name="Oger P.M."/>
        </authorList>
    </citation>
    <scope>NUCLEOTIDE SEQUENCE [LARGE SCALE GENOMIC DNA]</scope>
    <source>
        <strain evidence="7 8">DT 5432</strain>
    </source>
</reference>
<evidence type="ECO:0000256" key="2">
    <source>
        <dbReference type="ARBA" id="ARBA00022475"/>
    </source>
</evidence>
<evidence type="ECO:0000256" key="4">
    <source>
        <dbReference type="ARBA" id="ARBA00022989"/>
    </source>
</evidence>
<dbReference type="GO" id="GO:0005886">
    <property type="term" value="C:plasma membrane"/>
    <property type="evidence" value="ECO:0007669"/>
    <property type="project" value="UniProtKB-SubCell"/>
</dbReference>
<feature type="transmembrane region" description="Helical" evidence="6">
    <location>
        <begin position="196"/>
        <end position="216"/>
    </location>
</feature>
<name>A0A2Z2MFU4_THEPR</name>
<dbReference type="GeneID" id="33320811"/>
<feature type="transmembrane region" description="Helical" evidence="6">
    <location>
        <begin position="310"/>
        <end position="328"/>
    </location>
</feature>
<dbReference type="KEGG" id="tprf:A3L09_10305"/>
<feature type="transmembrane region" description="Helical" evidence="6">
    <location>
        <begin position="271"/>
        <end position="290"/>
    </location>
</feature>
<feature type="transmembrane region" description="Helical" evidence="6">
    <location>
        <begin position="236"/>
        <end position="259"/>
    </location>
</feature>
<feature type="transmembrane region" description="Helical" evidence="6">
    <location>
        <begin position="361"/>
        <end position="383"/>
    </location>
</feature>
<keyword evidence="8" id="KW-1185">Reference proteome</keyword>
<evidence type="ECO:0000256" key="1">
    <source>
        <dbReference type="ARBA" id="ARBA00004651"/>
    </source>
</evidence>
<dbReference type="EMBL" id="CP014862">
    <property type="protein sequence ID" value="ASJ03622.1"/>
    <property type="molecule type" value="Genomic_DNA"/>
</dbReference>
<feature type="transmembrane region" description="Helical" evidence="6">
    <location>
        <begin position="110"/>
        <end position="132"/>
    </location>
</feature>
<dbReference type="AlphaFoldDB" id="A0A2Z2MFU4"/>
<dbReference type="InterPro" id="IPR050833">
    <property type="entry name" value="Poly_Biosynth_Transport"/>
</dbReference>
<keyword evidence="4 6" id="KW-1133">Transmembrane helix</keyword>
<proteinExistence type="predicted"/>
<evidence type="ECO:0000313" key="8">
    <source>
        <dbReference type="Proteomes" id="UP000250179"/>
    </source>
</evidence>
<gene>
    <name evidence="7" type="ORF">A3L09_10305</name>
</gene>
<accession>A0A2Z2MFU4</accession>
<dbReference type="RefSeq" id="WP_088858880.1">
    <property type="nucleotide sequence ID" value="NZ_CP014862.1"/>
</dbReference>
<organism evidence="7 8">
    <name type="scientific">Thermococcus profundus</name>
    <dbReference type="NCBI Taxonomy" id="49899"/>
    <lineage>
        <taxon>Archaea</taxon>
        <taxon>Methanobacteriati</taxon>
        <taxon>Methanobacteriota</taxon>
        <taxon>Thermococci</taxon>
        <taxon>Thermococcales</taxon>
        <taxon>Thermococcaceae</taxon>
        <taxon>Thermococcus</taxon>
    </lineage>
</organism>
<protein>
    <recommendedName>
        <fullName evidence="9">Polysaccharide biosynthesis protein</fullName>
    </recommendedName>
</protein>
<dbReference type="OrthoDB" id="101719at2157"/>
<evidence type="ECO:0000256" key="3">
    <source>
        <dbReference type="ARBA" id="ARBA00022692"/>
    </source>
</evidence>
<evidence type="ECO:0000256" key="5">
    <source>
        <dbReference type="ARBA" id="ARBA00023136"/>
    </source>
</evidence>
<evidence type="ECO:0000256" key="6">
    <source>
        <dbReference type="SAM" id="Phobius"/>
    </source>
</evidence>
<feature type="transmembrane region" description="Helical" evidence="6">
    <location>
        <begin position="335"/>
        <end position="355"/>
    </location>
</feature>
<evidence type="ECO:0008006" key="9">
    <source>
        <dbReference type="Google" id="ProtNLM"/>
    </source>
</evidence>
<feature type="transmembrane region" description="Helical" evidence="6">
    <location>
        <begin position="76"/>
        <end position="98"/>
    </location>
</feature>
<feature type="transmembrane region" description="Helical" evidence="6">
    <location>
        <begin position="152"/>
        <end position="175"/>
    </location>
</feature>
<sequence length="389" mass="41856">MELRDLARPTLHLTTATLISAITGLIFWWAASRFYSAGDIGTASAVISFLNLAFAVSTLGLNVGLIRFYGEFNGRGAGTTLIIMTALSLVLTGVYGILNPGKALGREPSFFGLLLATAAAGALYNVLGYLSVASGKTRTYVEMSLAYGLRVIPVPLMRSLGAPGLLGSFGFGLVLGLSHGWRKLRSHIVPCLDREFLRASFGVSLSNYIGNIVNLLPVYLMPTIILVELGREWTGYYYVGFTLGNIILVPITALSTILLREERTGQKFREALLLILIYWGASVVGIWLFGNYALLLFGEGYTRAMDMLKAVALGIGPAGVTYVGLAKLTVEKKPVYISILNVLRGGLFLLIGYLLLGRYGIAGVGMGWSLAHTATGLGIVVLWKKPKSF</sequence>
<evidence type="ECO:0000313" key="7">
    <source>
        <dbReference type="EMBL" id="ASJ03622.1"/>
    </source>
</evidence>